<dbReference type="GO" id="GO:0005524">
    <property type="term" value="F:ATP binding"/>
    <property type="evidence" value="ECO:0007669"/>
    <property type="project" value="UniProtKB-KW"/>
</dbReference>
<dbReference type="SUPFAM" id="SSF52374">
    <property type="entry name" value="Nucleotidylyl transferase"/>
    <property type="match status" value="1"/>
</dbReference>
<organism evidence="4 5">
    <name type="scientific">Enterococcus canis</name>
    <dbReference type="NCBI Taxonomy" id="214095"/>
    <lineage>
        <taxon>Bacteria</taxon>
        <taxon>Bacillati</taxon>
        <taxon>Bacillota</taxon>
        <taxon>Bacilli</taxon>
        <taxon>Lactobacillales</taxon>
        <taxon>Enterococcaceae</taxon>
        <taxon>Enterococcus</taxon>
    </lineage>
</organism>
<dbReference type="GO" id="GO:0000049">
    <property type="term" value="F:tRNA binding"/>
    <property type="evidence" value="ECO:0007669"/>
    <property type="project" value="UniProtKB-KW"/>
</dbReference>
<feature type="binding site" evidence="3">
    <location>
        <position position="101"/>
    </location>
    <ligand>
        <name>ATP</name>
        <dbReference type="ChEBI" id="CHEBI:30616"/>
    </ligand>
</feature>
<protein>
    <recommendedName>
        <fullName evidence="3">tRNA(Met) cytidine acetate ligase</fullName>
        <ecNumber evidence="3">6.3.4.-</ecNumber>
    </recommendedName>
</protein>
<keyword evidence="5" id="KW-1185">Reference proteome</keyword>
<dbReference type="HAMAP" id="MF_01539">
    <property type="entry name" value="TmcAL"/>
    <property type="match status" value="1"/>
</dbReference>
<evidence type="ECO:0000256" key="1">
    <source>
        <dbReference type="ARBA" id="ARBA00022598"/>
    </source>
</evidence>
<comment type="similarity">
    <text evidence="3">Belongs to the TmcAL family.</text>
</comment>
<evidence type="ECO:0000313" key="5">
    <source>
        <dbReference type="Proteomes" id="UP000181884"/>
    </source>
</evidence>
<feature type="binding site" evidence="3">
    <location>
        <begin position="7"/>
        <end position="20"/>
    </location>
    <ligand>
        <name>ATP</name>
        <dbReference type="ChEBI" id="CHEBI:30616"/>
    </ligand>
</feature>
<comment type="function">
    <text evidence="3">Catalyzes the formation of N(4)-acetylcytidine (ac(4)C) at the wobble position of elongator tRNA(Met), using acetate and ATP as substrates. First activates an acetate ion to form acetyladenylate (Ac-AMP) and then transfers the acetyl group to tRNA to form ac(4)C34.</text>
</comment>
<gene>
    <name evidence="3" type="primary">tmcAL</name>
    <name evidence="4" type="ORF">RU97_GL002620</name>
</gene>
<accession>A0A1L8RD53</accession>
<dbReference type="Pfam" id="PF05636">
    <property type="entry name" value="HIGH_NTase1"/>
    <property type="match status" value="1"/>
</dbReference>
<keyword evidence="3" id="KW-0820">tRNA-binding</keyword>
<comment type="caution">
    <text evidence="3">Lacks conserved residue(s) required for the propagation of feature annotation.</text>
</comment>
<comment type="caution">
    <text evidence="4">The sequence shown here is derived from an EMBL/GenBank/DDBJ whole genome shotgun (WGS) entry which is preliminary data.</text>
</comment>
<dbReference type="Gene3D" id="3.40.50.620">
    <property type="entry name" value="HUPs"/>
    <property type="match status" value="1"/>
</dbReference>
<keyword evidence="2 3" id="KW-0819">tRNA processing</keyword>
<dbReference type="GO" id="GO:0016879">
    <property type="term" value="F:ligase activity, forming carbon-nitrogen bonds"/>
    <property type="evidence" value="ECO:0007669"/>
    <property type="project" value="UniProtKB-UniRule"/>
</dbReference>
<comment type="subcellular location">
    <subcellularLocation>
        <location evidence="3">Cytoplasm</location>
    </subcellularLocation>
</comment>
<dbReference type="RefSeq" id="WP_067390827.1">
    <property type="nucleotide sequence ID" value="NZ_JXKH01000008.1"/>
</dbReference>
<keyword evidence="3" id="KW-0694">RNA-binding</keyword>
<dbReference type="STRING" id="214095.RU97_GL002620"/>
<keyword evidence="1 3" id="KW-0436">Ligase</keyword>
<reference evidence="4 5" key="1">
    <citation type="submission" date="2014-12" db="EMBL/GenBank/DDBJ databases">
        <title>Draft genome sequences of 29 type strains of Enterococci.</title>
        <authorList>
            <person name="Zhong Z."/>
            <person name="Sun Z."/>
            <person name="Liu W."/>
            <person name="Zhang W."/>
            <person name="Zhang H."/>
        </authorList>
    </citation>
    <scope>NUCLEOTIDE SEQUENCE [LARGE SCALE GENOMIC DNA]</scope>
    <source>
        <strain evidence="4 5">DSM 17029</strain>
    </source>
</reference>
<dbReference type="AlphaFoldDB" id="A0A1L8RD53"/>
<dbReference type="EMBL" id="JXKH01000008">
    <property type="protein sequence ID" value="OJG17612.1"/>
    <property type="molecule type" value="Genomic_DNA"/>
</dbReference>
<evidence type="ECO:0000256" key="2">
    <source>
        <dbReference type="ARBA" id="ARBA00022694"/>
    </source>
</evidence>
<dbReference type="EC" id="6.3.4.-" evidence="3"/>
<dbReference type="InterPro" id="IPR008513">
    <property type="entry name" value="tRNA(Met)_cyd_acetate_ligase"/>
</dbReference>
<evidence type="ECO:0000256" key="3">
    <source>
        <dbReference type="HAMAP-Rule" id="MF_01539"/>
    </source>
</evidence>
<dbReference type="PANTHER" id="PTHR37825">
    <property type="entry name" value="TRNA(MET) CYTIDINE ACETATE LIGASE"/>
    <property type="match status" value="1"/>
</dbReference>
<dbReference type="GO" id="GO:0006400">
    <property type="term" value="P:tRNA modification"/>
    <property type="evidence" value="ECO:0007669"/>
    <property type="project" value="UniProtKB-UniRule"/>
</dbReference>
<sequence>MKACGVIVEYNPFHNGHRYHLQQAREQTGADVVVAVMSGNFLQRGEPAIVDKWTRAEMALLQGADLVIELPFAYAVQSADYFAAGAVKLLQALQVESLVFGTDVKETVDYQGFGAFVANHQAEIDTRYQAMRNNGQSYPQQMTALFRELLGLPLDFSSPNHILGLSYAKENAKYSQPMTLIPIHREQAGYHDEMIKGTIASATAIRKGLEAGTDVALTMPKTSWGLLQTQPLISWQNFWPLLRYQLLVQTPSDLRRIYQMTEGIEYRLQAAAEKAETFAAFIEAVKTKRYTWTRLQRLCCYILGQVTENEIQGTWQNTFIHVLGFTSKGQQFLKERKKTADLPILTRIGRDTSNFSLDEKISHLYQLGSPKISEQVYGRFPLQR</sequence>
<dbReference type="PANTHER" id="PTHR37825:SF1">
    <property type="entry name" value="TRNA(MET) CYTIDINE ACETATE LIGASE"/>
    <property type="match status" value="1"/>
</dbReference>
<keyword evidence="3" id="KW-0547">Nucleotide-binding</keyword>
<feature type="binding site" evidence="3">
    <location>
        <position position="185"/>
    </location>
    <ligand>
        <name>ATP</name>
        <dbReference type="ChEBI" id="CHEBI:30616"/>
    </ligand>
</feature>
<proteinExistence type="inferred from homology"/>
<comment type="catalytic activity">
    <reaction evidence="3">
        <text>cytidine(34) in elongator tRNA(Met) + acetate + ATP = N(4)-acetylcytidine(34) in elongator tRNA(Met) + AMP + diphosphate</text>
        <dbReference type="Rhea" id="RHEA:58144"/>
        <dbReference type="Rhea" id="RHEA-COMP:10693"/>
        <dbReference type="Rhea" id="RHEA-COMP:10694"/>
        <dbReference type="ChEBI" id="CHEBI:30089"/>
        <dbReference type="ChEBI" id="CHEBI:30616"/>
        <dbReference type="ChEBI" id="CHEBI:33019"/>
        <dbReference type="ChEBI" id="CHEBI:74900"/>
        <dbReference type="ChEBI" id="CHEBI:82748"/>
        <dbReference type="ChEBI" id="CHEBI:456215"/>
    </reaction>
</comment>
<dbReference type="Proteomes" id="UP000181884">
    <property type="component" value="Unassembled WGS sequence"/>
</dbReference>
<keyword evidence="3" id="KW-0963">Cytoplasm</keyword>
<dbReference type="GO" id="GO:0005737">
    <property type="term" value="C:cytoplasm"/>
    <property type="evidence" value="ECO:0007669"/>
    <property type="project" value="UniProtKB-SubCell"/>
</dbReference>
<evidence type="ECO:0000313" key="4">
    <source>
        <dbReference type="EMBL" id="OJG17612.1"/>
    </source>
</evidence>
<name>A0A1L8RD53_9ENTE</name>
<keyword evidence="3" id="KW-0067">ATP-binding</keyword>
<dbReference type="InterPro" id="IPR014729">
    <property type="entry name" value="Rossmann-like_a/b/a_fold"/>
</dbReference>
<dbReference type="NCBIfam" id="NF010191">
    <property type="entry name" value="PRK13670.1"/>
    <property type="match status" value="1"/>
</dbReference>
<feature type="binding site" evidence="3">
    <location>
        <position position="160"/>
    </location>
    <ligand>
        <name>ATP</name>
        <dbReference type="ChEBI" id="CHEBI:30616"/>
    </ligand>
</feature>